<evidence type="ECO:0000256" key="7">
    <source>
        <dbReference type="ARBA" id="ARBA00022932"/>
    </source>
</evidence>
<dbReference type="GO" id="GO:0005737">
    <property type="term" value="C:cytoplasm"/>
    <property type="evidence" value="ECO:0007669"/>
    <property type="project" value="UniProtKB-SubCell"/>
</dbReference>
<evidence type="ECO:0000256" key="3">
    <source>
        <dbReference type="ARBA" id="ARBA00022490"/>
    </source>
</evidence>
<evidence type="ECO:0000256" key="8">
    <source>
        <dbReference type="ARBA" id="ARBA00023125"/>
    </source>
</evidence>
<evidence type="ECO:0000256" key="4">
    <source>
        <dbReference type="ARBA" id="ARBA00022679"/>
    </source>
</evidence>
<dbReference type="RefSeq" id="WP_119930270.1">
    <property type="nucleotide sequence ID" value="NZ_QZEY01000017.1"/>
</dbReference>
<keyword evidence="8" id="KW-0238">DNA-binding</keyword>
<comment type="subcellular location">
    <subcellularLocation>
        <location evidence="1">Cytoplasm</location>
    </subcellularLocation>
</comment>
<dbReference type="PANTHER" id="PTHR30478">
    <property type="entry name" value="DNA POLYMERASE III SUBUNIT BETA"/>
    <property type="match status" value="1"/>
</dbReference>
<dbReference type="GO" id="GO:0008408">
    <property type="term" value="F:3'-5' exonuclease activity"/>
    <property type="evidence" value="ECO:0007669"/>
    <property type="project" value="InterPro"/>
</dbReference>
<keyword evidence="3" id="KW-0963">Cytoplasm</keyword>
<comment type="caution">
    <text evidence="10">The sequence shown here is derived from an EMBL/GenBank/DDBJ whole genome shotgun (WGS) entry which is preliminary data.</text>
</comment>
<accession>A0A3A4ABY1</accession>
<sequence length="353" mass="36608">MRFLVQAEHLKDALNAARAVVPLNPEIAALGGARLHAGTRQVKVTGYDRTTSVTAVVAGASVRAAGTAIVPPRPLAAYLAGLPAGTPLDVQVTGGRLRVAAEHGHPYTFETIDAAYPDPPSPRGPLVDADLERLHLALSACRTSVSPEGTVQLVSTARSLVLHSTDTFRLTRAELPGAGLGERTCLVPLTALDLMAKIGATRAAADASLLKAASAQVAVTTRLAAPEWFPAVGNVLDAPPPHQVDVPRRAAAQALARLAALGEDATVTLRLESAVCTLAAAADTTGDGAETVELEHAAGTPFTCAFRLPFLAQAVAAHRAETLTLGYDADTRPLRLTSAEPFPLTTLVMPVRP</sequence>
<evidence type="ECO:0000313" key="10">
    <source>
        <dbReference type="EMBL" id="RJL24014.1"/>
    </source>
</evidence>
<evidence type="ECO:0000256" key="1">
    <source>
        <dbReference type="ARBA" id="ARBA00004496"/>
    </source>
</evidence>
<gene>
    <name evidence="10" type="ORF">D5H75_31810</name>
</gene>
<name>A0A3A4ABY1_9ACTN</name>
<evidence type="ECO:0000259" key="9">
    <source>
        <dbReference type="Pfam" id="PF00712"/>
    </source>
</evidence>
<dbReference type="GO" id="GO:0009360">
    <property type="term" value="C:DNA polymerase III complex"/>
    <property type="evidence" value="ECO:0007669"/>
    <property type="project" value="InterPro"/>
</dbReference>
<dbReference type="SUPFAM" id="SSF55979">
    <property type="entry name" value="DNA clamp"/>
    <property type="match status" value="2"/>
</dbReference>
<keyword evidence="4" id="KW-0808">Transferase</keyword>
<evidence type="ECO:0000256" key="5">
    <source>
        <dbReference type="ARBA" id="ARBA00022695"/>
    </source>
</evidence>
<evidence type="ECO:0000313" key="11">
    <source>
        <dbReference type="Proteomes" id="UP000265768"/>
    </source>
</evidence>
<dbReference type="GO" id="GO:0003677">
    <property type="term" value="F:DNA binding"/>
    <property type="evidence" value="ECO:0007669"/>
    <property type="project" value="UniProtKB-KW"/>
</dbReference>
<dbReference type="Gene3D" id="3.10.150.10">
    <property type="entry name" value="DNA Polymerase III, subunit A, domain 2"/>
    <property type="match status" value="1"/>
</dbReference>
<dbReference type="PANTHER" id="PTHR30478:SF0">
    <property type="entry name" value="BETA SLIDING CLAMP"/>
    <property type="match status" value="1"/>
</dbReference>
<evidence type="ECO:0000256" key="2">
    <source>
        <dbReference type="ARBA" id="ARBA00010752"/>
    </source>
</evidence>
<reference evidence="10 11" key="1">
    <citation type="submission" date="2018-09" db="EMBL/GenBank/DDBJ databases">
        <title>YIM 75507 draft genome.</title>
        <authorList>
            <person name="Tang S."/>
            <person name="Feng Y."/>
        </authorList>
    </citation>
    <scope>NUCLEOTIDE SEQUENCE [LARGE SCALE GENOMIC DNA]</scope>
    <source>
        <strain evidence="10 11">YIM 75507</strain>
    </source>
</reference>
<keyword evidence="6" id="KW-0235">DNA replication</keyword>
<dbReference type="Gene3D" id="3.70.10.10">
    <property type="match status" value="1"/>
</dbReference>
<evidence type="ECO:0000256" key="6">
    <source>
        <dbReference type="ARBA" id="ARBA00022705"/>
    </source>
</evidence>
<dbReference type="SMART" id="SM00480">
    <property type="entry name" value="POL3Bc"/>
    <property type="match status" value="1"/>
</dbReference>
<keyword evidence="7" id="KW-0239">DNA-directed DNA polymerase</keyword>
<dbReference type="InterPro" id="IPR046938">
    <property type="entry name" value="DNA_clamp_sf"/>
</dbReference>
<protein>
    <recommendedName>
        <fullName evidence="9">DNA polymerase III beta sliding clamp N-terminal domain-containing protein</fullName>
    </recommendedName>
</protein>
<dbReference type="GO" id="GO:0006271">
    <property type="term" value="P:DNA strand elongation involved in DNA replication"/>
    <property type="evidence" value="ECO:0007669"/>
    <property type="project" value="TreeGrafter"/>
</dbReference>
<dbReference type="EMBL" id="QZEY01000017">
    <property type="protein sequence ID" value="RJL24014.1"/>
    <property type="molecule type" value="Genomic_DNA"/>
</dbReference>
<proteinExistence type="inferred from homology"/>
<dbReference type="InterPro" id="IPR001001">
    <property type="entry name" value="DNA_polIII_beta"/>
</dbReference>
<dbReference type="Pfam" id="PF00712">
    <property type="entry name" value="DNA_pol3_beta"/>
    <property type="match status" value="1"/>
</dbReference>
<dbReference type="InterPro" id="IPR022634">
    <property type="entry name" value="DNA_polIII_beta_N"/>
</dbReference>
<organism evidence="10 11">
    <name type="scientific">Bailinhaonella thermotolerans</name>
    <dbReference type="NCBI Taxonomy" id="1070861"/>
    <lineage>
        <taxon>Bacteria</taxon>
        <taxon>Bacillati</taxon>
        <taxon>Actinomycetota</taxon>
        <taxon>Actinomycetes</taxon>
        <taxon>Streptosporangiales</taxon>
        <taxon>Streptosporangiaceae</taxon>
        <taxon>Bailinhaonella</taxon>
    </lineage>
</organism>
<dbReference type="AlphaFoldDB" id="A0A3A4ABY1"/>
<keyword evidence="5" id="KW-0548">Nucleotidyltransferase</keyword>
<comment type="similarity">
    <text evidence="2">Belongs to the beta sliding clamp family.</text>
</comment>
<dbReference type="Proteomes" id="UP000265768">
    <property type="component" value="Unassembled WGS sequence"/>
</dbReference>
<keyword evidence="11" id="KW-1185">Reference proteome</keyword>
<dbReference type="GO" id="GO:0003887">
    <property type="term" value="F:DNA-directed DNA polymerase activity"/>
    <property type="evidence" value="ECO:0007669"/>
    <property type="project" value="UniProtKB-KW"/>
</dbReference>
<feature type="domain" description="DNA polymerase III beta sliding clamp N-terminal" evidence="9">
    <location>
        <begin position="1"/>
        <end position="114"/>
    </location>
</feature>